<dbReference type="KEGG" id="pef:A7E78_10735"/>
<reference evidence="1 2" key="1">
    <citation type="journal article" date="2017" name="Genome Announc.">
        <title>Complete Genome Sequences of Two Acetylene-Fermenting Pelobacter acetylenicus Strains.</title>
        <authorList>
            <person name="Sutton J.M."/>
            <person name="Baesman S.M."/>
            <person name="Fierst J.L."/>
            <person name="Poret-Peterson A.T."/>
            <person name="Oremland R.S."/>
            <person name="Dunlap D.S."/>
            <person name="Akob D.M."/>
        </authorList>
    </citation>
    <scope>NUCLEOTIDE SEQUENCE [LARGE SCALE GENOMIC DNA]</scope>
    <source>
        <strain evidence="1 2">SFB93</strain>
    </source>
</reference>
<accession>A0A1L3GQZ7</accession>
<evidence type="ECO:0008006" key="3">
    <source>
        <dbReference type="Google" id="ProtNLM"/>
    </source>
</evidence>
<dbReference type="OrthoDB" id="9810508at2"/>
<sequence>MSDSGQRLLGSIGALLLRLWGASWRRQQHGLQRLDTQFASGERTLLLCWHGDYLALLALLHHRRVCALTNRSWRGRTLSALCQRLGLSTLELPAEPRHQFLVALRRRLAEQPVWATAADGPVGPDREVKPQLLTLAAHFGFTLLPLGVASRPNWRLQRRWDKMELPLLFSRVALVVGEPLQLPPHLPDVALDRFSQELQQRLQGCHRQALELIRQPAGKNNPAR</sequence>
<evidence type="ECO:0000313" key="2">
    <source>
        <dbReference type="Proteomes" id="UP000182517"/>
    </source>
</evidence>
<dbReference type="RefSeq" id="WP_072284287.1">
    <property type="nucleotide sequence ID" value="NZ_CP015519.1"/>
</dbReference>
<evidence type="ECO:0000313" key="1">
    <source>
        <dbReference type="EMBL" id="APG28280.1"/>
    </source>
</evidence>
<name>A0A1L3GQZ7_9BACT</name>
<dbReference type="EMBL" id="CP015519">
    <property type="protein sequence ID" value="APG28280.1"/>
    <property type="molecule type" value="Genomic_DNA"/>
</dbReference>
<organism evidence="1 2">
    <name type="scientific">Syntrophotalea acetylenivorans</name>
    <dbReference type="NCBI Taxonomy" id="1842532"/>
    <lineage>
        <taxon>Bacteria</taxon>
        <taxon>Pseudomonadati</taxon>
        <taxon>Thermodesulfobacteriota</taxon>
        <taxon>Desulfuromonadia</taxon>
        <taxon>Desulfuromonadales</taxon>
        <taxon>Syntrophotaleaceae</taxon>
        <taxon>Syntrophotalea</taxon>
    </lineage>
</organism>
<dbReference type="STRING" id="1842532.A7E78_10735"/>
<dbReference type="Proteomes" id="UP000182517">
    <property type="component" value="Chromosome"/>
</dbReference>
<gene>
    <name evidence="1" type="ORF">A7E78_10735</name>
</gene>
<protein>
    <recommendedName>
        <fullName evidence="3">DUF374 domain-containing protein</fullName>
    </recommendedName>
</protein>
<keyword evidence="2" id="KW-1185">Reference proteome</keyword>
<dbReference type="AlphaFoldDB" id="A0A1L3GQZ7"/>
<proteinExistence type="predicted"/>